<dbReference type="PANTHER" id="PTHR30383:SF5">
    <property type="entry name" value="SGNH HYDROLASE-TYPE ESTERASE DOMAIN-CONTAINING PROTEIN"/>
    <property type="match status" value="1"/>
</dbReference>
<dbReference type="Gene3D" id="3.40.50.1110">
    <property type="entry name" value="SGNH hydrolase"/>
    <property type="match status" value="1"/>
</dbReference>
<dbReference type="InterPro" id="IPR036514">
    <property type="entry name" value="SGNH_hydro_sf"/>
</dbReference>
<dbReference type="Proteomes" id="UP000284657">
    <property type="component" value="Unassembled WGS sequence"/>
</dbReference>
<reference evidence="4 5" key="1">
    <citation type="submission" date="2018-07" db="EMBL/GenBank/DDBJ databases">
        <title>Genome sequencing of oomycete isolates from Chile give support for New Zealand origin for Phytophthora kernoviae and make available the first Nothophytophthora sp. genome.</title>
        <authorList>
            <person name="Studholme D.J."/>
            <person name="Sanfuentes E."/>
            <person name="Panda P."/>
            <person name="Hill R."/>
            <person name="Sambles C."/>
            <person name="Grant M."/>
            <person name="Williams N.M."/>
            <person name="Mcdougal R.L."/>
        </authorList>
    </citation>
    <scope>NUCLEOTIDE SEQUENCE [LARGE SCALE GENOMIC DNA]</scope>
    <source>
        <strain evidence="3">Chile6</strain>
        <strain evidence="2">Chile7</strain>
    </source>
</reference>
<accession>A0A3F2S1E0</accession>
<dbReference type="AlphaFoldDB" id="A0A3F2S1E0"/>
<gene>
    <name evidence="2" type="ORF">BBJ29_000102</name>
    <name evidence="3" type="ORF">BBP00_00001021</name>
</gene>
<dbReference type="EMBL" id="MBAD02002145">
    <property type="protein sequence ID" value="RLN49472.1"/>
    <property type="molecule type" value="Genomic_DNA"/>
</dbReference>
<proteinExistence type="predicted"/>
<name>A0A3F2S1E0_9STRA</name>
<dbReference type="CDD" id="cd00229">
    <property type="entry name" value="SGNH_hydrolase"/>
    <property type="match status" value="1"/>
</dbReference>
<dbReference type="GO" id="GO:0004622">
    <property type="term" value="F:phosphatidylcholine lysophospholipase activity"/>
    <property type="evidence" value="ECO:0007669"/>
    <property type="project" value="TreeGrafter"/>
</dbReference>
<dbReference type="SUPFAM" id="SSF52266">
    <property type="entry name" value="SGNH hydrolase"/>
    <property type="match status" value="1"/>
</dbReference>
<organism evidence="3 4">
    <name type="scientific">Phytophthora kernoviae</name>
    <dbReference type="NCBI Taxonomy" id="325452"/>
    <lineage>
        <taxon>Eukaryota</taxon>
        <taxon>Sar</taxon>
        <taxon>Stramenopiles</taxon>
        <taxon>Oomycota</taxon>
        <taxon>Peronosporomycetes</taxon>
        <taxon>Peronosporales</taxon>
        <taxon>Peronosporaceae</taxon>
        <taxon>Phytophthora</taxon>
    </lineage>
</organism>
<evidence type="ECO:0000313" key="3">
    <source>
        <dbReference type="EMBL" id="RLN68463.1"/>
    </source>
</evidence>
<dbReference type="Proteomes" id="UP000277300">
    <property type="component" value="Unassembled WGS sequence"/>
</dbReference>
<feature type="domain" description="SGNH hydrolase-type esterase" evidence="1">
    <location>
        <begin position="46"/>
        <end position="244"/>
    </location>
</feature>
<protein>
    <recommendedName>
        <fullName evidence="1">SGNH hydrolase-type esterase domain-containing protein</fullName>
    </recommendedName>
</protein>
<dbReference type="InterPro" id="IPR051532">
    <property type="entry name" value="Ester_Hydrolysis_Enzymes"/>
</dbReference>
<dbReference type="EMBL" id="MBDO02000013">
    <property type="protein sequence ID" value="RLN68463.1"/>
    <property type="molecule type" value="Genomic_DNA"/>
</dbReference>
<evidence type="ECO:0000259" key="1">
    <source>
        <dbReference type="Pfam" id="PF13472"/>
    </source>
</evidence>
<dbReference type="OrthoDB" id="57748at2759"/>
<dbReference type="PANTHER" id="PTHR30383">
    <property type="entry name" value="THIOESTERASE 1/PROTEASE 1/LYSOPHOSPHOLIPASE L1"/>
    <property type="match status" value="1"/>
</dbReference>
<dbReference type="InterPro" id="IPR013830">
    <property type="entry name" value="SGNH_hydro"/>
</dbReference>
<evidence type="ECO:0000313" key="2">
    <source>
        <dbReference type="EMBL" id="RLN49472.1"/>
    </source>
</evidence>
<evidence type="ECO:0000313" key="5">
    <source>
        <dbReference type="Proteomes" id="UP000284657"/>
    </source>
</evidence>
<comment type="caution">
    <text evidence="3">The sequence shown here is derived from an EMBL/GenBank/DDBJ whole genome shotgun (WGS) entry which is preliminary data.</text>
</comment>
<sequence>MALLDALLPLRLFLTLVWWHICHFIAHALHVKGIKPSSQFFHKVVVIGDDFAAGIGDYITMGSAGGVAEYLKSIVAYNDKVRHNWAIINAGVPGSTTADWMMSSPKQVNTALVNISSLTYFKNALTSRSMGDASIVIIILGSAELRNPAAAGHEMKRNLMEICDTLRKKGKHVCLATVASPDPLASETDCASSTLNTALEQFCKSTSTEEAPVIFGPRLDNYAFRRENALSYDKYHFNSQSYRLLARNTADFLVPMMTAEEWATWKEQLSHVTYDKALYE</sequence>
<dbReference type="Pfam" id="PF13472">
    <property type="entry name" value="Lipase_GDSL_2"/>
    <property type="match status" value="1"/>
</dbReference>
<evidence type="ECO:0000313" key="4">
    <source>
        <dbReference type="Proteomes" id="UP000277300"/>
    </source>
</evidence>